<protein>
    <submittedName>
        <fullName evidence="1">Uncharacterized protein</fullName>
    </submittedName>
</protein>
<evidence type="ECO:0000313" key="1">
    <source>
        <dbReference type="EMBL" id="KAF5868847.1"/>
    </source>
</evidence>
<gene>
    <name evidence="1" type="ORF">Bfra_011812</name>
</gene>
<dbReference type="GeneID" id="59265830"/>
<dbReference type="Proteomes" id="UP000531561">
    <property type="component" value="Unassembled WGS sequence"/>
</dbReference>
<name>A0A8H6EE15_9HELO</name>
<dbReference type="RefSeq" id="XP_037187796.1">
    <property type="nucleotide sequence ID" value="XM_037342138.1"/>
</dbReference>
<sequence length="74" mass="8427">MGYAELAALGKEIIWDLIVMWSNIVKGGSDFGQVEEDKGVSEEDLINLTILGKFLDIEEDFFERLRKIKHGKVQ</sequence>
<evidence type="ECO:0000313" key="2">
    <source>
        <dbReference type="Proteomes" id="UP000531561"/>
    </source>
</evidence>
<proteinExistence type="predicted"/>
<comment type="caution">
    <text evidence="1">The sequence shown here is derived from an EMBL/GenBank/DDBJ whole genome shotgun (WGS) entry which is preliminary data.</text>
</comment>
<keyword evidence="2" id="KW-1185">Reference proteome</keyword>
<reference evidence="1 2" key="1">
    <citation type="journal article" date="2020" name="Phytopathology">
        <title>A high-quality genome resource of Botrytis fragariae, a new and rapidly spreading fungal pathogen causing strawberry gray mold in the U.S.A.</title>
        <authorList>
            <person name="Wu Y."/>
            <person name="Saski C.A."/>
            <person name="Schnabel G."/>
            <person name="Xiao S."/>
            <person name="Hu M."/>
        </authorList>
    </citation>
    <scope>NUCLEOTIDE SEQUENCE [LARGE SCALE GENOMIC DNA]</scope>
    <source>
        <strain evidence="1 2">BVB16</strain>
    </source>
</reference>
<dbReference type="AlphaFoldDB" id="A0A8H6EE15"/>
<dbReference type="EMBL" id="JABFCT010000019">
    <property type="protein sequence ID" value="KAF5868847.1"/>
    <property type="molecule type" value="Genomic_DNA"/>
</dbReference>
<organism evidence="1 2">
    <name type="scientific">Botrytis fragariae</name>
    <dbReference type="NCBI Taxonomy" id="1964551"/>
    <lineage>
        <taxon>Eukaryota</taxon>
        <taxon>Fungi</taxon>
        <taxon>Dikarya</taxon>
        <taxon>Ascomycota</taxon>
        <taxon>Pezizomycotina</taxon>
        <taxon>Leotiomycetes</taxon>
        <taxon>Helotiales</taxon>
        <taxon>Sclerotiniaceae</taxon>
        <taxon>Botrytis</taxon>
    </lineage>
</organism>
<accession>A0A8H6EE15</accession>